<dbReference type="EMBL" id="BORQ01000004">
    <property type="protein sequence ID" value="GIO32207.1"/>
    <property type="molecule type" value="Genomic_DNA"/>
</dbReference>
<comment type="caution">
    <text evidence="2">The sequence shown here is derived from an EMBL/GenBank/DDBJ whole genome shotgun (WGS) entry which is preliminary data.</text>
</comment>
<reference evidence="2" key="1">
    <citation type="submission" date="2021-03" db="EMBL/GenBank/DDBJ databases">
        <title>Antimicrobial resistance genes in bacteria isolated from Japanese honey, and their potential for conferring macrolide and lincosamide resistance in the American foulbrood pathogen Paenibacillus larvae.</title>
        <authorList>
            <person name="Okamoto M."/>
            <person name="Kumagai M."/>
            <person name="Kanamori H."/>
            <person name="Takamatsu D."/>
        </authorList>
    </citation>
    <scope>NUCLEOTIDE SEQUENCE</scope>
    <source>
        <strain evidence="2">J2TS6</strain>
    </source>
</reference>
<sequence length="304" mass="35858">METWKSYRIYYQNYAMYDGLILLLADLMERWMAEGNISKWFFLRYWEDGPHIRIRYLGPEGRDAEELFEKAKSWIRLHPASRRLTKQEYFRNHQFDGVPLTLDQMGWYEEGDIVAKPYEPEYERYGGVQLMPLTETLFLESSRIAVRLLRLTQQSSFTARFLVAMAAVEDLANLFFARNVRLGGVVSYYRKSADSWKRLYRFERMSIPDRFVQAGKDYSRLKEAASRLIHSDEEYVRLSERLIAGCAAIADAIEDDQKVRSIFYSHLHMLNNRLGMGPEYEYALYEVLWRLHTGQEANVNATVS</sequence>
<dbReference type="RefSeq" id="WP_160038794.1">
    <property type="nucleotide sequence ID" value="NZ_BORQ01000004.1"/>
</dbReference>
<proteinExistence type="predicted"/>
<accession>A0A919XG59</accession>
<dbReference type="Pfam" id="PF14028">
    <property type="entry name" value="Lant_dehydr_C"/>
    <property type="match status" value="1"/>
</dbReference>
<evidence type="ECO:0000313" key="3">
    <source>
        <dbReference type="Proteomes" id="UP000679779"/>
    </source>
</evidence>
<evidence type="ECO:0000313" key="2">
    <source>
        <dbReference type="EMBL" id="GIO32207.1"/>
    </source>
</evidence>
<name>A0A919XG59_9BACL</name>
<dbReference type="AlphaFoldDB" id="A0A919XG59"/>
<dbReference type="NCBIfam" id="TIGR03891">
    <property type="entry name" value="thiopep_ocin"/>
    <property type="match status" value="1"/>
</dbReference>
<keyword evidence="3" id="KW-1185">Reference proteome</keyword>
<feature type="domain" description="Thiopeptide-type bacteriocin biosynthesis" evidence="1">
    <location>
        <begin position="4"/>
        <end position="290"/>
    </location>
</feature>
<organism evidence="2 3">
    <name type="scientific">Paenibacillus albilobatus</name>
    <dbReference type="NCBI Taxonomy" id="2716884"/>
    <lineage>
        <taxon>Bacteria</taxon>
        <taxon>Bacillati</taxon>
        <taxon>Bacillota</taxon>
        <taxon>Bacilli</taxon>
        <taxon>Bacillales</taxon>
        <taxon>Paenibacillaceae</taxon>
        <taxon>Paenibacillus</taxon>
    </lineage>
</organism>
<evidence type="ECO:0000259" key="1">
    <source>
        <dbReference type="Pfam" id="PF14028"/>
    </source>
</evidence>
<protein>
    <submittedName>
        <fullName evidence="2">Lantibiotic biosynthesis protein</fullName>
    </submittedName>
</protein>
<dbReference type="InterPro" id="IPR023809">
    <property type="entry name" value="Thiopep_bacteriocin_synth_dom"/>
</dbReference>
<dbReference type="Proteomes" id="UP000679779">
    <property type="component" value="Unassembled WGS sequence"/>
</dbReference>
<gene>
    <name evidence="2" type="ORF">J2TS6_33480</name>
</gene>